<feature type="domain" description="Phytocyanin" evidence="3">
    <location>
        <begin position="1"/>
        <end position="51"/>
    </location>
</feature>
<dbReference type="PANTHER" id="PTHR33021:SF339">
    <property type="entry name" value="OS07G0570600 PROTEIN"/>
    <property type="match status" value="1"/>
</dbReference>
<evidence type="ECO:0000313" key="5">
    <source>
        <dbReference type="Proteomes" id="UP001187192"/>
    </source>
</evidence>
<dbReference type="PANTHER" id="PTHR33021">
    <property type="entry name" value="BLUE COPPER PROTEIN"/>
    <property type="match status" value="1"/>
</dbReference>
<dbReference type="Pfam" id="PF02298">
    <property type="entry name" value="Cu_bind_like"/>
    <property type="match status" value="1"/>
</dbReference>
<dbReference type="InterPro" id="IPR008972">
    <property type="entry name" value="Cupredoxin"/>
</dbReference>
<dbReference type="SUPFAM" id="SSF49503">
    <property type="entry name" value="Cupredoxins"/>
    <property type="match status" value="1"/>
</dbReference>
<dbReference type="GO" id="GO:0009055">
    <property type="term" value="F:electron transfer activity"/>
    <property type="evidence" value="ECO:0007669"/>
    <property type="project" value="InterPro"/>
</dbReference>
<sequence length="113" mass="11742">MYKACNASLPLESYTTGNDSITITARRHHFFICGVPGHCQGGQKVDINVPRISAIDIAPTPSALVSPSSDPTTKTPAPSSNAAAAVVATKSHDLFVLGLAALIFVVFGYSNLA</sequence>
<keyword evidence="2" id="KW-0812">Transmembrane</keyword>
<dbReference type="AlphaFoldDB" id="A0AA88D885"/>
<accession>A0AA88D885</accession>
<dbReference type="InterPro" id="IPR003245">
    <property type="entry name" value="Phytocyanin_dom"/>
</dbReference>
<dbReference type="EMBL" id="BTGU01000023">
    <property type="protein sequence ID" value="GMN46646.1"/>
    <property type="molecule type" value="Genomic_DNA"/>
</dbReference>
<evidence type="ECO:0000259" key="3">
    <source>
        <dbReference type="PROSITE" id="PS51485"/>
    </source>
</evidence>
<feature type="compositionally biased region" description="Low complexity" evidence="1">
    <location>
        <begin position="71"/>
        <end position="82"/>
    </location>
</feature>
<gene>
    <name evidence="4" type="ORF">TIFTF001_015829</name>
</gene>
<dbReference type="Proteomes" id="UP001187192">
    <property type="component" value="Unassembled WGS sequence"/>
</dbReference>
<evidence type="ECO:0000313" key="4">
    <source>
        <dbReference type="EMBL" id="GMN46646.1"/>
    </source>
</evidence>
<dbReference type="PROSITE" id="PS51485">
    <property type="entry name" value="PHYTOCYANIN"/>
    <property type="match status" value="1"/>
</dbReference>
<feature type="region of interest" description="Disordered" evidence="1">
    <location>
        <begin position="61"/>
        <end position="82"/>
    </location>
</feature>
<keyword evidence="2" id="KW-0472">Membrane</keyword>
<name>A0AA88D885_FICCA</name>
<dbReference type="GO" id="GO:0005886">
    <property type="term" value="C:plasma membrane"/>
    <property type="evidence" value="ECO:0007669"/>
    <property type="project" value="TreeGrafter"/>
</dbReference>
<evidence type="ECO:0000256" key="2">
    <source>
        <dbReference type="SAM" id="Phobius"/>
    </source>
</evidence>
<reference evidence="4" key="1">
    <citation type="submission" date="2023-07" db="EMBL/GenBank/DDBJ databases">
        <title>draft genome sequence of fig (Ficus carica).</title>
        <authorList>
            <person name="Takahashi T."/>
            <person name="Nishimura K."/>
        </authorList>
    </citation>
    <scope>NUCLEOTIDE SEQUENCE</scope>
</reference>
<keyword evidence="2" id="KW-1133">Transmembrane helix</keyword>
<dbReference type="Gene3D" id="2.60.40.420">
    <property type="entry name" value="Cupredoxins - blue copper proteins"/>
    <property type="match status" value="1"/>
</dbReference>
<comment type="caution">
    <text evidence="4">The sequence shown here is derived from an EMBL/GenBank/DDBJ whole genome shotgun (WGS) entry which is preliminary data.</text>
</comment>
<dbReference type="InterPro" id="IPR039391">
    <property type="entry name" value="Phytocyanin-like"/>
</dbReference>
<proteinExistence type="predicted"/>
<organism evidence="4 5">
    <name type="scientific">Ficus carica</name>
    <name type="common">Common fig</name>
    <dbReference type="NCBI Taxonomy" id="3494"/>
    <lineage>
        <taxon>Eukaryota</taxon>
        <taxon>Viridiplantae</taxon>
        <taxon>Streptophyta</taxon>
        <taxon>Embryophyta</taxon>
        <taxon>Tracheophyta</taxon>
        <taxon>Spermatophyta</taxon>
        <taxon>Magnoliopsida</taxon>
        <taxon>eudicotyledons</taxon>
        <taxon>Gunneridae</taxon>
        <taxon>Pentapetalae</taxon>
        <taxon>rosids</taxon>
        <taxon>fabids</taxon>
        <taxon>Rosales</taxon>
        <taxon>Moraceae</taxon>
        <taxon>Ficeae</taxon>
        <taxon>Ficus</taxon>
    </lineage>
</organism>
<protein>
    <recommendedName>
        <fullName evidence="3">Phytocyanin domain-containing protein</fullName>
    </recommendedName>
</protein>
<keyword evidence="5" id="KW-1185">Reference proteome</keyword>
<feature type="transmembrane region" description="Helical" evidence="2">
    <location>
        <begin position="94"/>
        <end position="112"/>
    </location>
</feature>
<evidence type="ECO:0000256" key="1">
    <source>
        <dbReference type="SAM" id="MobiDB-lite"/>
    </source>
</evidence>